<protein>
    <submittedName>
        <fullName evidence="1">Phasin family protein</fullName>
    </submittedName>
</protein>
<dbReference type="InterPro" id="IPR008769">
    <property type="entry name" value="PhaF_PhaI"/>
</dbReference>
<name>A0ABR7T6J0_HELCL</name>
<dbReference type="PANTHER" id="PTHR38664:SF1">
    <property type="entry name" value="SLR0058 PROTEIN"/>
    <property type="match status" value="1"/>
</dbReference>
<organism evidence="1 2">
    <name type="scientific">Heliobacterium chlorum</name>
    <dbReference type="NCBI Taxonomy" id="2698"/>
    <lineage>
        <taxon>Bacteria</taxon>
        <taxon>Bacillati</taxon>
        <taxon>Bacillota</taxon>
        <taxon>Clostridia</taxon>
        <taxon>Eubacteriales</taxon>
        <taxon>Heliobacteriaceae</taxon>
        <taxon>Heliobacterium</taxon>
    </lineage>
</organism>
<evidence type="ECO:0000313" key="1">
    <source>
        <dbReference type="EMBL" id="MBC9785575.1"/>
    </source>
</evidence>
<comment type="caution">
    <text evidence="1">The sequence shown here is derived from an EMBL/GenBank/DDBJ whole genome shotgun (WGS) entry which is preliminary data.</text>
</comment>
<gene>
    <name evidence="1" type="ORF">H1S01_13850</name>
</gene>
<dbReference type="PANTHER" id="PTHR38664">
    <property type="entry name" value="SLR0058 PROTEIN"/>
    <property type="match status" value="1"/>
</dbReference>
<sequence length="123" mass="13785">MLDVVRKALLAGLGALTLTKERAESLVDELVKKGEMSKEDASKIVSELLEKSKEQREVVSDTIKTEFHRIRNDFGFVTRKEYEALEARIVKIEEKLGISTPPEVVIDADLSPKEDKESESGQP</sequence>
<keyword evidence="2" id="KW-1185">Reference proteome</keyword>
<reference evidence="1 2" key="1">
    <citation type="submission" date="2020-07" db="EMBL/GenBank/DDBJ databases">
        <title>Draft whole-genome sequence of Heliobacterium chlorum DSM 3682, type strain.</title>
        <authorList>
            <person name="Kyndt J.A."/>
            <person name="Meyer T.E."/>
            <person name="Imhoff J.F."/>
        </authorList>
    </citation>
    <scope>NUCLEOTIDE SEQUENCE [LARGE SCALE GENOMIC DNA]</scope>
    <source>
        <strain evidence="1 2">DSM 3682</strain>
    </source>
</reference>
<dbReference type="NCBIfam" id="NF047773">
    <property type="entry name" value="phas_rel_Lepto"/>
    <property type="match status" value="1"/>
</dbReference>
<evidence type="ECO:0000313" key="2">
    <source>
        <dbReference type="Proteomes" id="UP000617402"/>
    </source>
</evidence>
<accession>A0ABR7T6J0</accession>
<dbReference type="Pfam" id="PF05597">
    <property type="entry name" value="Phasin"/>
    <property type="match status" value="1"/>
</dbReference>
<dbReference type="Proteomes" id="UP000617402">
    <property type="component" value="Unassembled WGS sequence"/>
</dbReference>
<dbReference type="RefSeq" id="WP_188041023.1">
    <property type="nucleotide sequence ID" value="NZ_JACVHF010000015.1"/>
</dbReference>
<proteinExistence type="predicted"/>
<dbReference type="EMBL" id="JACVHF010000015">
    <property type="protein sequence ID" value="MBC9785575.1"/>
    <property type="molecule type" value="Genomic_DNA"/>
</dbReference>